<dbReference type="InterPro" id="IPR009492">
    <property type="entry name" value="TniQ"/>
</dbReference>
<sequence length="611" mass="71625">MISFFPTPYEDETLHSVIARYHLRSGNQSSKSTLQELFSQKTVTATVDLPSHIGELIDNLPLGNQMDAEYLIKHHTLYPFYTAFLDSERKKKIFNSMAEGKGASIHNSAGIMASSIKANKYLKFCPLCFKEEADSLGEPYWHRAHQIPTIPICHKHRIPLQNSQVLLKPQNKHQFIAATKENCVIQSSDSYAEETIKILFMLAKNAYVILQNNFNNIGEFNIKNKYYARLQEKRFATVNSRIYRTESTREFKKFFGSELLQLTQSDFDSEKNSNWLLEFLTKQDRAMHPTRHLLLAMFLNISLYELFSGETKFNTFGAGPWPCLNKVSDHYQQLTIPDIIISHSSDAKKPIATYNCSKCGFVYKRTMGEKNYRVIDYGFRWREKLKELSKKGLSLREKARILGVDPKTVKKYLEKDKRRESPKENKERITKDKENYRTSWLVTIAENREKGKTQVRKLNQRAYSWLYKNDRDWLIQNSPASTPAKQQNIKVDWRERDKRVSEMVKEVVDEKLSSESKPEKITKSKIGKELGIQDLLQKHLSKMPKTKHYLTGVLESDYTFRKRRVKWAITELERKNKSLKKWEIYKQAGIRKEYKQELDEFVDELISDREN</sequence>
<reference evidence="3" key="2">
    <citation type="submission" date="2024-06" db="EMBL/GenBank/DDBJ databases">
        <authorList>
            <person name="Petrova K.O."/>
            <person name="Toshchakov S.V."/>
            <person name="Boltjanskaja Y.V."/>
            <person name="Kevbrin V."/>
        </authorList>
    </citation>
    <scope>NUCLEOTIDE SEQUENCE</scope>
    <source>
        <strain evidence="3">Z-910T</strain>
    </source>
</reference>
<evidence type="ECO:0000259" key="1">
    <source>
        <dbReference type="Pfam" id="PF06527"/>
    </source>
</evidence>
<dbReference type="Gene3D" id="1.10.10.60">
    <property type="entry name" value="Homeodomain-like"/>
    <property type="match status" value="1"/>
</dbReference>
<protein>
    <submittedName>
        <fullName evidence="3">TnsD family transposase</fullName>
    </submittedName>
</protein>
<dbReference type="Pfam" id="PF06527">
    <property type="entry name" value="TniQ"/>
    <property type="match status" value="1"/>
</dbReference>
<proteinExistence type="predicted"/>
<dbReference type="EMBL" id="CP158367">
    <property type="protein sequence ID" value="XBX75141.1"/>
    <property type="molecule type" value="Genomic_DNA"/>
</dbReference>
<feature type="domain" description="Transposon Tn7 transposition protein TnsD C-terminal" evidence="2">
    <location>
        <begin position="202"/>
        <end position="550"/>
    </location>
</feature>
<gene>
    <name evidence="3" type="ORF">PRVXT_000247</name>
</gene>
<name>A0AAU7VMK6_9FIRM</name>
<reference evidence="3" key="1">
    <citation type="journal article" date="2013" name="Extremophiles">
        <title>Proteinivorax tanatarense gen. nov., sp. nov., an anaerobic, haloalkaliphilic, proteolytic bacterium isolated from a decaying algal bloom, and proposal of Proteinivoraceae fam. nov.</title>
        <authorList>
            <person name="Kevbrin V."/>
            <person name="Boltyanskaya Y."/>
            <person name="Zhilina T."/>
            <person name="Kolganova T."/>
            <person name="Lavrentjeva E."/>
            <person name="Kuznetsov B."/>
        </authorList>
    </citation>
    <scope>NUCLEOTIDE SEQUENCE</scope>
    <source>
        <strain evidence="3">Z-910T</strain>
    </source>
</reference>
<dbReference type="Pfam" id="PF15978">
    <property type="entry name" value="TnsD"/>
    <property type="match status" value="1"/>
</dbReference>
<dbReference type="AlphaFoldDB" id="A0AAU7VMK6"/>
<feature type="domain" description="TniQ" evidence="1">
    <location>
        <begin position="4"/>
        <end position="160"/>
    </location>
</feature>
<dbReference type="RefSeq" id="WP_350343886.1">
    <property type="nucleotide sequence ID" value="NZ_CP158367.1"/>
</dbReference>
<dbReference type="InterPro" id="IPR032750">
    <property type="entry name" value="TnsD_C"/>
</dbReference>
<evidence type="ECO:0000259" key="2">
    <source>
        <dbReference type="Pfam" id="PF15978"/>
    </source>
</evidence>
<organism evidence="3">
    <name type="scientific">Proteinivorax tanatarense</name>
    <dbReference type="NCBI Taxonomy" id="1260629"/>
    <lineage>
        <taxon>Bacteria</taxon>
        <taxon>Bacillati</taxon>
        <taxon>Bacillota</taxon>
        <taxon>Clostridia</taxon>
        <taxon>Eubacteriales</taxon>
        <taxon>Proteinivoracaceae</taxon>
        <taxon>Proteinivorax</taxon>
    </lineage>
</organism>
<accession>A0AAU7VMK6</accession>
<evidence type="ECO:0000313" key="3">
    <source>
        <dbReference type="EMBL" id="XBX75141.1"/>
    </source>
</evidence>